<evidence type="ECO:0000313" key="2">
    <source>
        <dbReference type="EMBL" id="CAG7831290.1"/>
    </source>
</evidence>
<feature type="signal peptide" evidence="1">
    <location>
        <begin position="1"/>
        <end position="22"/>
    </location>
</feature>
<protein>
    <submittedName>
        <fullName evidence="2">Uncharacterized protein</fullName>
    </submittedName>
</protein>
<feature type="chain" id="PRO_5035192857" evidence="1">
    <location>
        <begin position="23"/>
        <end position="69"/>
    </location>
</feature>
<dbReference type="Proteomes" id="UP000708208">
    <property type="component" value="Unassembled WGS sequence"/>
</dbReference>
<gene>
    <name evidence="2" type="ORF">AFUS01_LOCUS41042</name>
</gene>
<dbReference type="AlphaFoldDB" id="A0A8J2LZ21"/>
<feature type="non-terminal residue" evidence="2">
    <location>
        <position position="69"/>
    </location>
</feature>
<reference evidence="2" key="1">
    <citation type="submission" date="2021-06" db="EMBL/GenBank/DDBJ databases">
        <authorList>
            <person name="Hodson N. C."/>
            <person name="Mongue J. A."/>
            <person name="Jaron S. K."/>
        </authorList>
    </citation>
    <scope>NUCLEOTIDE SEQUENCE</scope>
</reference>
<proteinExistence type="predicted"/>
<accession>A0A8J2LZ21</accession>
<evidence type="ECO:0000313" key="3">
    <source>
        <dbReference type="Proteomes" id="UP000708208"/>
    </source>
</evidence>
<keyword evidence="3" id="KW-1185">Reference proteome</keyword>
<evidence type="ECO:0000256" key="1">
    <source>
        <dbReference type="SAM" id="SignalP"/>
    </source>
</evidence>
<name>A0A8J2LZ21_9HEXA</name>
<sequence length="69" mass="8100">MGQLNMVYAACLAFVLILEVQGFHDYDDKELVPFIPQKRELGRRKECFKDSDNLNDRDSNIRESFEDES</sequence>
<keyword evidence="1" id="KW-0732">Signal</keyword>
<dbReference type="EMBL" id="CAJVCH010559798">
    <property type="protein sequence ID" value="CAG7831290.1"/>
    <property type="molecule type" value="Genomic_DNA"/>
</dbReference>
<organism evidence="2 3">
    <name type="scientific">Allacma fusca</name>
    <dbReference type="NCBI Taxonomy" id="39272"/>
    <lineage>
        <taxon>Eukaryota</taxon>
        <taxon>Metazoa</taxon>
        <taxon>Ecdysozoa</taxon>
        <taxon>Arthropoda</taxon>
        <taxon>Hexapoda</taxon>
        <taxon>Collembola</taxon>
        <taxon>Symphypleona</taxon>
        <taxon>Sminthuridae</taxon>
        <taxon>Allacma</taxon>
    </lineage>
</organism>
<comment type="caution">
    <text evidence="2">The sequence shown here is derived from an EMBL/GenBank/DDBJ whole genome shotgun (WGS) entry which is preliminary data.</text>
</comment>